<keyword evidence="8 12" id="KW-0798">TonB box</keyword>
<dbReference type="OrthoDB" id="9775095at2"/>
<keyword evidence="10 11" id="KW-0998">Cell outer membrane</keyword>
<dbReference type="AlphaFoldDB" id="A0A418NWA2"/>
<dbReference type="GO" id="GO:0009279">
    <property type="term" value="C:cell outer membrane"/>
    <property type="evidence" value="ECO:0007669"/>
    <property type="project" value="UniProtKB-SubCell"/>
</dbReference>
<comment type="caution">
    <text evidence="16">The sequence shown here is derived from an EMBL/GenBank/DDBJ whole genome shotgun (WGS) entry which is preliminary data.</text>
</comment>
<evidence type="ECO:0000256" key="1">
    <source>
        <dbReference type="ARBA" id="ARBA00004571"/>
    </source>
</evidence>
<dbReference type="RefSeq" id="WP_119584188.1">
    <property type="nucleotide sequence ID" value="NZ_CAWODQ010000001.1"/>
</dbReference>
<evidence type="ECO:0000256" key="13">
    <source>
        <dbReference type="SAM" id="SignalP"/>
    </source>
</evidence>
<evidence type="ECO:0000256" key="11">
    <source>
        <dbReference type="PROSITE-ProRule" id="PRU01360"/>
    </source>
</evidence>
<name>A0A418NWA2_9SPHN</name>
<keyword evidence="7" id="KW-0406">Ion transport</keyword>
<keyword evidence="9 11" id="KW-0472">Membrane</keyword>
<dbReference type="InterPro" id="IPR039426">
    <property type="entry name" value="TonB-dep_rcpt-like"/>
</dbReference>
<keyword evidence="16" id="KW-0675">Receptor</keyword>
<evidence type="ECO:0000313" key="16">
    <source>
        <dbReference type="EMBL" id="RIV88909.1"/>
    </source>
</evidence>
<keyword evidence="3 11" id="KW-1134">Transmembrane beta strand</keyword>
<feature type="domain" description="TonB-dependent receptor plug" evidence="15">
    <location>
        <begin position="66"/>
        <end position="172"/>
    </location>
</feature>
<reference evidence="16 17" key="1">
    <citation type="submission" date="2018-08" db="EMBL/GenBank/DDBJ databases">
        <title>Erythrobacter zhengii sp.nov., a bacterium isolated from deep-sea sediment.</title>
        <authorList>
            <person name="Fang C."/>
            <person name="Wu Y.-H."/>
            <person name="Sun C."/>
            <person name="Wang H."/>
            <person name="Cheng H."/>
            <person name="Meng F.-X."/>
            <person name="Wang C.-S."/>
            <person name="Xu X.-W."/>
        </authorList>
    </citation>
    <scope>NUCLEOTIDE SEQUENCE [LARGE SCALE GENOMIC DNA]</scope>
    <source>
        <strain evidence="16 17">V18</strain>
    </source>
</reference>
<evidence type="ECO:0000256" key="5">
    <source>
        <dbReference type="ARBA" id="ARBA00022692"/>
    </source>
</evidence>
<dbReference type="Gene3D" id="2.40.170.20">
    <property type="entry name" value="TonB-dependent receptor, beta-barrel domain"/>
    <property type="match status" value="1"/>
</dbReference>
<evidence type="ECO:0000259" key="14">
    <source>
        <dbReference type="Pfam" id="PF00593"/>
    </source>
</evidence>
<dbReference type="GO" id="GO:0006826">
    <property type="term" value="P:iron ion transport"/>
    <property type="evidence" value="ECO:0007669"/>
    <property type="project" value="UniProtKB-KW"/>
</dbReference>
<dbReference type="InterPro" id="IPR000531">
    <property type="entry name" value="Beta-barrel_TonB"/>
</dbReference>
<keyword evidence="2 11" id="KW-0813">Transport</keyword>
<dbReference type="PANTHER" id="PTHR32552">
    <property type="entry name" value="FERRICHROME IRON RECEPTOR-RELATED"/>
    <property type="match status" value="1"/>
</dbReference>
<feature type="signal peptide" evidence="13">
    <location>
        <begin position="1"/>
        <end position="23"/>
    </location>
</feature>
<dbReference type="EMBL" id="QXFL01000001">
    <property type="protein sequence ID" value="RIV88909.1"/>
    <property type="molecule type" value="Genomic_DNA"/>
</dbReference>
<evidence type="ECO:0000256" key="12">
    <source>
        <dbReference type="RuleBase" id="RU003357"/>
    </source>
</evidence>
<evidence type="ECO:0000256" key="2">
    <source>
        <dbReference type="ARBA" id="ARBA00022448"/>
    </source>
</evidence>
<evidence type="ECO:0000256" key="10">
    <source>
        <dbReference type="ARBA" id="ARBA00023237"/>
    </source>
</evidence>
<comment type="subcellular location">
    <subcellularLocation>
        <location evidence="1 11">Cell outer membrane</location>
        <topology evidence="1 11">Multi-pass membrane protein</topology>
    </subcellularLocation>
</comment>
<evidence type="ECO:0000256" key="4">
    <source>
        <dbReference type="ARBA" id="ARBA00022496"/>
    </source>
</evidence>
<proteinExistence type="inferred from homology"/>
<evidence type="ECO:0000256" key="8">
    <source>
        <dbReference type="ARBA" id="ARBA00023077"/>
    </source>
</evidence>
<dbReference type="InterPro" id="IPR012910">
    <property type="entry name" value="Plug_dom"/>
</dbReference>
<evidence type="ECO:0000256" key="6">
    <source>
        <dbReference type="ARBA" id="ARBA00023004"/>
    </source>
</evidence>
<evidence type="ECO:0000259" key="15">
    <source>
        <dbReference type="Pfam" id="PF07715"/>
    </source>
</evidence>
<organism evidence="16 17">
    <name type="scientific">Aurantiacibacter zhengii</name>
    <dbReference type="NCBI Taxonomy" id="2307003"/>
    <lineage>
        <taxon>Bacteria</taxon>
        <taxon>Pseudomonadati</taxon>
        <taxon>Pseudomonadota</taxon>
        <taxon>Alphaproteobacteria</taxon>
        <taxon>Sphingomonadales</taxon>
        <taxon>Erythrobacteraceae</taxon>
        <taxon>Aurantiacibacter</taxon>
    </lineage>
</organism>
<evidence type="ECO:0000256" key="9">
    <source>
        <dbReference type="ARBA" id="ARBA00023136"/>
    </source>
</evidence>
<dbReference type="Pfam" id="PF07715">
    <property type="entry name" value="Plug"/>
    <property type="match status" value="1"/>
</dbReference>
<dbReference type="Pfam" id="PF00593">
    <property type="entry name" value="TonB_dep_Rec_b-barrel"/>
    <property type="match status" value="1"/>
</dbReference>
<evidence type="ECO:0000313" key="17">
    <source>
        <dbReference type="Proteomes" id="UP000286576"/>
    </source>
</evidence>
<keyword evidence="6" id="KW-0408">Iron</keyword>
<keyword evidence="4" id="KW-0410">Iron transport</keyword>
<keyword evidence="5 11" id="KW-0812">Transmembrane</keyword>
<evidence type="ECO:0000256" key="3">
    <source>
        <dbReference type="ARBA" id="ARBA00022452"/>
    </source>
</evidence>
<dbReference type="PANTHER" id="PTHR32552:SF81">
    <property type="entry name" value="TONB-DEPENDENT OUTER MEMBRANE RECEPTOR"/>
    <property type="match status" value="1"/>
</dbReference>
<feature type="chain" id="PRO_5019417543" evidence="13">
    <location>
        <begin position="24"/>
        <end position="735"/>
    </location>
</feature>
<accession>A0A418NWA2</accession>
<protein>
    <submittedName>
        <fullName evidence="16">TonB-dependent receptor</fullName>
    </submittedName>
</protein>
<keyword evidence="17" id="KW-1185">Reference proteome</keyword>
<gene>
    <name evidence="16" type="ORF">D2V07_01125</name>
</gene>
<comment type="similarity">
    <text evidence="11 12">Belongs to the TonB-dependent receptor family.</text>
</comment>
<dbReference type="CDD" id="cd01347">
    <property type="entry name" value="ligand_gated_channel"/>
    <property type="match status" value="1"/>
</dbReference>
<dbReference type="PROSITE" id="PS52016">
    <property type="entry name" value="TONB_DEPENDENT_REC_3"/>
    <property type="match status" value="1"/>
</dbReference>
<sequence>MKLTPCHMLFASAAVLAISPVYAVAQTSLGDDAAASSGEVTDNPVTAQDTGGNTIVVTARKREETLQDVPIAATAIDGDVLSARGINSVREAASLAPGLNINSDGGGRAFVAIRGVGVTLVQSVQPGVGLFVDGIYRPNTGYLNNPLLDVERIEVLRGPQGTLYGKNTLGGAINVITRQPGNDFEARASASYAGPDDQFVLAGSVSAPLVDDLLAVRVAASHLQQDGFIRNTLLDIDGNPLNSDSVNASIRFTPEPFTLTVNGYYDWIDTVNTPYSSVANPDDYSREIRFNAPGRVEYEYRGINAKLEAPLDGIDSTLTLIGALDARDSDSPDADADFGSGDFVRSTGGDDLRTRTAELRLDSQITDNISTLLGLFYSNEKVSARDVSLIKGAFSGLPFDIERTSTSETRANTYAVFGTIFWEPTPDLEVALGLRYDHEDRTANGTVITVLGPLGASGGPLPEAQIKSDEFQPKLTITRNWSPDVMTYASVARGYRGGGFNAPTAPFRTYQGDSAWTYEVGAKVASPSNDFNLAAAIFYNDYSDYIGLNSIAPAAGGGLVTVDLNSGDVESYGLELEGLFRPTPAWSISGGLTLLHARLTNSDAYTQTTGRTLSSDRLTFQPDWMANLATDYVFELSGDSEFVLSANVTGKGRRLAATLNETTPTFLDSYWLVGASATYRNGPFEIAAFVRNAFQEDYWESYIEKTTLLLAGLPGTDLGIMGDGRRYGIRASFRY</sequence>
<feature type="domain" description="TonB-dependent receptor-like beta-barrel" evidence="14">
    <location>
        <begin position="276"/>
        <end position="692"/>
    </location>
</feature>
<dbReference type="InterPro" id="IPR036942">
    <property type="entry name" value="Beta-barrel_TonB_sf"/>
</dbReference>
<evidence type="ECO:0000256" key="7">
    <source>
        <dbReference type="ARBA" id="ARBA00023065"/>
    </source>
</evidence>
<dbReference type="Proteomes" id="UP000286576">
    <property type="component" value="Unassembled WGS sequence"/>
</dbReference>
<dbReference type="SUPFAM" id="SSF56935">
    <property type="entry name" value="Porins"/>
    <property type="match status" value="1"/>
</dbReference>
<keyword evidence="13" id="KW-0732">Signal</keyword>